<feature type="signal peptide" evidence="1">
    <location>
        <begin position="1"/>
        <end position="23"/>
    </location>
</feature>
<dbReference type="eggNOG" id="COG3420">
    <property type="taxonomic scope" value="Bacteria"/>
</dbReference>
<feature type="chain" id="PRO_5003230595" description="Right handed beta helix domain-containing protein" evidence="1">
    <location>
        <begin position="24"/>
        <end position="866"/>
    </location>
</feature>
<dbReference type="InterPro" id="IPR011050">
    <property type="entry name" value="Pectin_lyase_fold/virulence"/>
</dbReference>
<dbReference type="Pfam" id="PF13229">
    <property type="entry name" value="Beta_helix"/>
    <property type="match status" value="1"/>
</dbReference>
<dbReference type="SMART" id="SM00710">
    <property type="entry name" value="PbH1"/>
    <property type="match status" value="4"/>
</dbReference>
<protein>
    <recommendedName>
        <fullName evidence="2">Right handed beta helix domain-containing protein</fullName>
    </recommendedName>
</protein>
<dbReference type="STRING" id="648996.Theam_0793"/>
<dbReference type="HOGENOM" id="CLU_330906_0_0_0"/>
<accession>E8T6H6</accession>
<dbReference type="InterPro" id="IPR039448">
    <property type="entry name" value="Beta_helix"/>
</dbReference>
<organism evidence="3 4">
    <name type="scientific">Thermovibrio ammonificans (strain DSM 15698 / JCM 12110 / HB-1)</name>
    <dbReference type="NCBI Taxonomy" id="648996"/>
    <lineage>
        <taxon>Bacteria</taxon>
        <taxon>Pseudomonadati</taxon>
        <taxon>Aquificota</taxon>
        <taxon>Aquificia</taxon>
        <taxon>Desulfurobacteriales</taxon>
        <taxon>Desulfurobacteriaceae</taxon>
        <taxon>Thermovibrio</taxon>
    </lineage>
</organism>
<dbReference type="EMBL" id="CP002444">
    <property type="protein sequence ID" value="ADU96760.1"/>
    <property type="molecule type" value="Genomic_DNA"/>
</dbReference>
<evidence type="ECO:0000313" key="4">
    <source>
        <dbReference type="Proteomes" id="UP000006362"/>
    </source>
</evidence>
<sequence length="866" mass="98997">MKKLIKTVSLALAWAALSGAARAESPLVVEKNPPKVYLEKYYKKQVIVPYFKHPKLILPKKLEKRVSIPSFEEVRKRYSPEKLSKPFRKTKVHQVSLVPVKFMFFLPFEDYFLKWSKYPNLKMVILEKGNFTLEELHRIVGNRYLEKNSRHTYTLKAPMFIGEKAKLFIKGETLRLAFNPGAPIMNAGELKIVNSTVLTWDTEKNRYLPLGKIPKEAYYLYGVIPQRPHILTIRGGKVTVVGSTVKGLGYRGLFSSFGISVSQWELENKLFHSPIANLFINLSVPLKEFETPQFVELFTLHRKPVAYIVGNNLEDNFMGFYSNNTKRAVLIANILRDNFQYNVDPHDWSRNLIVGYNLIEGAHKAHGIVFSRYVTGKIFRNLCMGNHGAGVMMDRRSSALIEGNVLLGNRLGGVSLLESDNVFIEKNFIMRNGAYGVYVRNSLNAQVMNNRIRRNLGSGTEVSVINILYQSYRNLYRDPFHLAASAWTQGNSYEDNLKSAIKTFFGGIAIYKNGFKASPFIFSGDLTPYTEEILKYQNSRPVIVPGIGDPSLIRETVPEFKEAFLKLEQNLLKAGNREALVPIALMRIIEAREQVEKGISSVKEFKSSALASGVKLLIEAAQNGQADAVLELGLTALSLAEEGSPLFKEGEVLLSEAAILGSNKAYYSLYLLPILKDRKEKENVEIAFKEAQRRIREGVLLESKVWGVEPAEREAEAEEAVKLSYRKFRKLEAKFGGVWGVLDAKAERIADKAFQKKLARMEKRIKRKNVRFYRYFRWEENVLKKVGDEYLEQNPDLIRFIEKKLTVSKVWRLKLKMTGKSDFEEVKPEIADILSKMNQLRPKDKQVDIEAELSRIKRRYFGEEVH</sequence>
<name>E8T6H6_THEA1</name>
<dbReference type="KEGG" id="tam:Theam_0793"/>
<keyword evidence="4" id="KW-1185">Reference proteome</keyword>
<gene>
    <name evidence="3" type="ordered locus">Theam_0793</name>
</gene>
<reference evidence="3" key="1">
    <citation type="submission" date="2011-01" db="EMBL/GenBank/DDBJ databases">
        <title>Complete sequence of chromosome of Thermovibrio ammonificans HB-1.</title>
        <authorList>
            <consortium name="US DOE Joint Genome Institute"/>
            <person name="Lucas S."/>
            <person name="Copeland A."/>
            <person name="Lapidus A."/>
            <person name="Cheng J.-F."/>
            <person name="Goodwin L."/>
            <person name="Pitluck S."/>
            <person name="Davenport K."/>
            <person name="Detter J.C."/>
            <person name="Han C."/>
            <person name="Tapia R."/>
            <person name="Land M."/>
            <person name="Hauser L."/>
            <person name="Kyrpides N."/>
            <person name="Ivanova N."/>
            <person name="Ovchinnikova G."/>
            <person name="Vetriani C."/>
            <person name="Woyke T."/>
        </authorList>
    </citation>
    <scope>NUCLEOTIDE SEQUENCE [LARGE SCALE GENOMIC DNA]</scope>
    <source>
        <strain evidence="3">HB-1</strain>
    </source>
</reference>
<keyword evidence="1" id="KW-0732">Signal</keyword>
<evidence type="ECO:0000256" key="1">
    <source>
        <dbReference type="SAM" id="SignalP"/>
    </source>
</evidence>
<dbReference type="OrthoDB" id="230201at2"/>
<dbReference type="Gene3D" id="2.160.20.10">
    <property type="entry name" value="Single-stranded right-handed beta-helix, Pectin lyase-like"/>
    <property type="match status" value="1"/>
</dbReference>
<dbReference type="RefSeq" id="WP_013537546.1">
    <property type="nucleotide sequence ID" value="NC_014926.1"/>
</dbReference>
<dbReference type="InterPro" id="IPR006626">
    <property type="entry name" value="PbH1"/>
</dbReference>
<evidence type="ECO:0000313" key="3">
    <source>
        <dbReference type="EMBL" id="ADU96760.1"/>
    </source>
</evidence>
<proteinExistence type="predicted"/>
<feature type="domain" description="Right handed beta helix" evidence="2">
    <location>
        <begin position="376"/>
        <end position="497"/>
    </location>
</feature>
<dbReference type="Proteomes" id="UP000006362">
    <property type="component" value="Chromosome"/>
</dbReference>
<dbReference type="AlphaFoldDB" id="E8T6H6"/>
<dbReference type="SUPFAM" id="SSF51126">
    <property type="entry name" value="Pectin lyase-like"/>
    <property type="match status" value="1"/>
</dbReference>
<dbReference type="InterPro" id="IPR012334">
    <property type="entry name" value="Pectin_lyas_fold"/>
</dbReference>
<evidence type="ECO:0000259" key="2">
    <source>
        <dbReference type="Pfam" id="PF13229"/>
    </source>
</evidence>